<keyword evidence="3 6" id="KW-0812">Transmembrane</keyword>
<evidence type="ECO:0000256" key="7">
    <source>
        <dbReference type="SAM" id="MobiDB-lite"/>
    </source>
</evidence>
<feature type="compositionally biased region" description="Low complexity" evidence="7">
    <location>
        <begin position="125"/>
        <end position="140"/>
    </location>
</feature>
<dbReference type="RefSeq" id="WP_344338208.1">
    <property type="nucleotide sequence ID" value="NZ_BAAAPZ010000018.1"/>
</dbReference>
<evidence type="ECO:0000256" key="2">
    <source>
        <dbReference type="ARBA" id="ARBA00007165"/>
    </source>
</evidence>
<protein>
    <recommendedName>
        <fullName evidence="6">SURF1-like protein</fullName>
    </recommendedName>
</protein>
<dbReference type="InterPro" id="IPR002994">
    <property type="entry name" value="Surf1/Shy1"/>
</dbReference>
<evidence type="ECO:0000313" key="9">
    <source>
        <dbReference type="Proteomes" id="UP001500984"/>
    </source>
</evidence>
<name>A0ABN2X5D2_9MICO</name>
<reference evidence="8 9" key="1">
    <citation type="journal article" date="2019" name="Int. J. Syst. Evol. Microbiol.">
        <title>The Global Catalogue of Microorganisms (GCM) 10K type strain sequencing project: providing services to taxonomists for standard genome sequencing and annotation.</title>
        <authorList>
            <consortium name="The Broad Institute Genomics Platform"/>
            <consortium name="The Broad Institute Genome Sequencing Center for Infectious Disease"/>
            <person name="Wu L."/>
            <person name="Ma J."/>
        </authorList>
    </citation>
    <scope>NUCLEOTIDE SEQUENCE [LARGE SCALE GENOMIC DNA]</scope>
    <source>
        <strain evidence="8 9">JCM 15900</strain>
    </source>
</reference>
<dbReference type="PANTHER" id="PTHR23427:SF2">
    <property type="entry name" value="SURFEIT LOCUS PROTEIN 1"/>
    <property type="match status" value="1"/>
</dbReference>
<gene>
    <name evidence="8" type="ORF">GCM10009823_30220</name>
</gene>
<accession>A0ABN2X5D2</accession>
<organism evidence="8 9">
    <name type="scientific">Brevibacterium salitolerans</name>
    <dbReference type="NCBI Taxonomy" id="1403566"/>
    <lineage>
        <taxon>Bacteria</taxon>
        <taxon>Bacillati</taxon>
        <taxon>Actinomycetota</taxon>
        <taxon>Actinomycetes</taxon>
        <taxon>Micrococcales</taxon>
        <taxon>Brevibacteriaceae</taxon>
        <taxon>Brevibacterium</taxon>
    </lineage>
</organism>
<feature type="compositionally biased region" description="Low complexity" evidence="7">
    <location>
        <begin position="301"/>
        <end position="340"/>
    </location>
</feature>
<keyword evidence="9" id="KW-1185">Reference proteome</keyword>
<feature type="region of interest" description="Disordered" evidence="7">
    <location>
        <begin position="119"/>
        <end position="140"/>
    </location>
</feature>
<comment type="similarity">
    <text evidence="2 6">Belongs to the SURF1 family.</text>
</comment>
<feature type="region of interest" description="Disordered" evidence="7">
    <location>
        <begin position="301"/>
        <end position="351"/>
    </location>
</feature>
<dbReference type="EMBL" id="BAAAPZ010000018">
    <property type="protein sequence ID" value="GAA2105100.1"/>
    <property type="molecule type" value="Genomic_DNA"/>
</dbReference>
<feature type="transmembrane region" description="Helical" evidence="6">
    <location>
        <begin position="248"/>
        <end position="266"/>
    </location>
</feature>
<evidence type="ECO:0000256" key="1">
    <source>
        <dbReference type="ARBA" id="ARBA00004370"/>
    </source>
</evidence>
<evidence type="ECO:0000256" key="5">
    <source>
        <dbReference type="ARBA" id="ARBA00023136"/>
    </source>
</evidence>
<evidence type="ECO:0000256" key="4">
    <source>
        <dbReference type="ARBA" id="ARBA00022989"/>
    </source>
</evidence>
<comment type="caution">
    <text evidence="8">The sequence shown here is derived from an EMBL/GenBank/DDBJ whole genome shotgun (WGS) entry which is preliminary data.</text>
</comment>
<comment type="caution">
    <text evidence="6">Lacks conserved residue(s) required for the propagation of feature annotation.</text>
</comment>
<evidence type="ECO:0000256" key="3">
    <source>
        <dbReference type="ARBA" id="ARBA00022692"/>
    </source>
</evidence>
<dbReference type="Pfam" id="PF02104">
    <property type="entry name" value="SURF1"/>
    <property type="match status" value="2"/>
</dbReference>
<keyword evidence="5 6" id="KW-0472">Membrane</keyword>
<evidence type="ECO:0000313" key="8">
    <source>
        <dbReference type="EMBL" id="GAA2105100.1"/>
    </source>
</evidence>
<keyword evidence="6" id="KW-1003">Cell membrane</keyword>
<keyword evidence="4 6" id="KW-1133">Transmembrane helix</keyword>
<comment type="subcellular location">
    <subcellularLocation>
        <location evidence="6">Cell membrane</location>
        <topology evidence="6">Multi-pass membrane protein</topology>
    </subcellularLocation>
    <subcellularLocation>
        <location evidence="1">Membrane</location>
    </subcellularLocation>
</comment>
<proteinExistence type="inferred from homology"/>
<sequence length="351" mass="36354">MLRLALTPRWLAFLALVLVLATCFVGLSAWQADRAQHKNDVVSAQDVDTPRPFTETLDAQVMMPGYLSDQRVTLTGEYLPDAQVLVADRIEDGRTGFWVVTMFVPEGARLGEEAQLAPADGEEAAGGTDAGAAPEAGAAGPKPIAVPVVRGWVPDAASAADAPAPAGVQEMTARLGPVEGAEPTGDLPEGQVHSVSTAQLVNLFDVYSYSGILFPEDVAAVVASPENTPLEPVVLEKDTGGGLDLQSAIYALEWIFFAGFALYIWFQLLRDAYHRQEAERGGGAPQEYVVVKRAGERDMRAPAAVGTASGADAAGAGGATHAEAAGGGTAAEPAAGAQPADMDHGAQGAPR</sequence>
<dbReference type="PANTHER" id="PTHR23427">
    <property type="entry name" value="SURFEIT LOCUS PROTEIN"/>
    <property type="match status" value="1"/>
</dbReference>
<dbReference type="InterPro" id="IPR045214">
    <property type="entry name" value="Surf1/Surf4"/>
</dbReference>
<dbReference type="PROSITE" id="PS50895">
    <property type="entry name" value="SURF1"/>
    <property type="match status" value="1"/>
</dbReference>
<evidence type="ECO:0000256" key="6">
    <source>
        <dbReference type="RuleBase" id="RU363076"/>
    </source>
</evidence>
<dbReference type="Proteomes" id="UP001500984">
    <property type="component" value="Unassembled WGS sequence"/>
</dbReference>